<name>A0ABD3PS78_9STRA</name>
<comment type="caution">
    <text evidence="1">The sequence shown here is derived from an EMBL/GenBank/DDBJ whole genome shotgun (WGS) entry which is preliminary data.</text>
</comment>
<organism evidence="1 2">
    <name type="scientific">Cyclotella cryptica</name>
    <dbReference type="NCBI Taxonomy" id="29204"/>
    <lineage>
        <taxon>Eukaryota</taxon>
        <taxon>Sar</taxon>
        <taxon>Stramenopiles</taxon>
        <taxon>Ochrophyta</taxon>
        <taxon>Bacillariophyta</taxon>
        <taxon>Coscinodiscophyceae</taxon>
        <taxon>Thalassiosirophycidae</taxon>
        <taxon>Stephanodiscales</taxon>
        <taxon>Stephanodiscaceae</taxon>
        <taxon>Cyclotella</taxon>
    </lineage>
</organism>
<keyword evidence="2" id="KW-1185">Reference proteome</keyword>
<reference evidence="1 2" key="1">
    <citation type="journal article" date="2020" name="G3 (Bethesda)">
        <title>Improved Reference Genome for Cyclotella cryptica CCMP332, a Model for Cell Wall Morphogenesis, Salinity Adaptation, and Lipid Production in Diatoms (Bacillariophyta).</title>
        <authorList>
            <person name="Roberts W.R."/>
            <person name="Downey K.M."/>
            <person name="Ruck E.C."/>
            <person name="Traller J.C."/>
            <person name="Alverson A.J."/>
        </authorList>
    </citation>
    <scope>NUCLEOTIDE SEQUENCE [LARGE SCALE GENOMIC DNA]</scope>
    <source>
        <strain evidence="1 2">CCMP332</strain>
    </source>
</reference>
<evidence type="ECO:0000313" key="2">
    <source>
        <dbReference type="Proteomes" id="UP001516023"/>
    </source>
</evidence>
<evidence type="ECO:0008006" key="3">
    <source>
        <dbReference type="Google" id="ProtNLM"/>
    </source>
</evidence>
<dbReference type="Proteomes" id="UP001516023">
    <property type="component" value="Unassembled WGS sequence"/>
</dbReference>
<dbReference type="EMBL" id="JABMIG020000124">
    <property type="protein sequence ID" value="KAL3790683.1"/>
    <property type="molecule type" value="Genomic_DNA"/>
</dbReference>
<protein>
    <recommendedName>
        <fullName evidence="3">Plastid lipid-associated protein/fibrillin conserved domain-containing protein</fullName>
    </recommendedName>
</protein>
<proteinExistence type="predicted"/>
<accession>A0ABD3PS78</accession>
<sequence length="264" mass="28991">MIRNHQTCLGATSLISPRKIPDQTTQNTASRELLRLLQQKASVKPNTQSTDSSLDNQINSLVRTLIASKSTFDPTQCLNGPLYATIHFIGDTPLWEKIAVGGGRNVKGQRYTLSDETSGEFVNYAEIWGQNLYLKAVGKFNDKGSVSSSIGPYAESSNNPFEFLAPLVANLRGKEQLKPTPYDYEAIVTGASFVLFQKYSFDVAIAGKGVVRVLYADPNLRIFLSPTDTNVTTGGGDWESAGLIVVQVRFDLVYSDWNDRLLGV</sequence>
<dbReference type="AlphaFoldDB" id="A0ABD3PS78"/>
<evidence type="ECO:0000313" key="1">
    <source>
        <dbReference type="EMBL" id="KAL3790683.1"/>
    </source>
</evidence>
<gene>
    <name evidence="1" type="ORF">HJC23_009783</name>
</gene>